<keyword evidence="3" id="KW-1185">Reference proteome</keyword>
<sequence>MLRLWLLRLGRFLFSRLCVSRVPTLPARSARSGLPEPLCAHLASGSGGEALTAARAVRATAPWERRDCCRRSWFRSIFPRAAWRSGPPAWVGARWPSAVAASHDAR</sequence>
<dbReference type="EMBL" id="CAUYUJ010015973">
    <property type="protein sequence ID" value="CAK0860389.1"/>
    <property type="molecule type" value="Genomic_DNA"/>
</dbReference>
<organism evidence="2 3">
    <name type="scientific">Prorocentrum cordatum</name>
    <dbReference type="NCBI Taxonomy" id="2364126"/>
    <lineage>
        <taxon>Eukaryota</taxon>
        <taxon>Sar</taxon>
        <taxon>Alveolata</taxon>
        <taxon>Dinophyceae</taxon>
        <taxon>Prorocentrales</taxon>
        <taxon>Prorocentraceae</taxon>
        <taxon>Prorocentrum</taxon>
    </lineage>
</organism>
<evidence type="ECO:0000313" key="3">
    <source>
        <dbReference type="Proteomes" id="UP001189429"/>
    </source>
</evidence>
<evidence type="ECO:0000256" key="1">
    <source>
        <dbReference type="SAM" id="SignalP"/>
    </source>
</evidence>
<accession>A0ABN9UKM8</accession>
<evidence type="ECO:0000313" key="2">
    <source>
        <dbReference type="EMBL" id="CAK0860389.1"/>
    </source>
</evidence>
<feature type="chain" id="PRO_5045590788" evidence="1">
    <location>
        <begin position="21"/>
        <end position="106"/>
    </location>
</feature>
<dbReference type="Proteomes" id="UP001189429">
    <property type="component" value="Unassembled WGS sequence"/>
</dbReference>
<reference evidence="2" key="1">
    <citation type="submission" date="2023-10" db="EMBL/GenBank/DDBJ databases">
        <authorList>
            <person name="Chen Y."/>
            <person name="Shah S."/>
            <person name="Dougan E. K."/>
            <person name="Thang M."/>
            <person name="Chan C."/>
        </authorList>
    </citation>
    <scope>NUCLEOTIDE SEQUENCE [LARGE SCALE GENOMIC DNA]</scope>
</reference>
<comment type="caution">
    <text evidence="2">The sequence shown here is derived from an EMBL/GenBank/DDBJ whole genome shotgun (WGS) entry which is preliminary data.</text>
</comment>
<feature type="signal peptide" evidence="1">
    <location>
        <begin position="1"/>
        <end position="20"/>
    </location>
</feature>
<keyword evidence="1" id="KW-0732">Signal</keyword>
<protein>
    <submittedName>
        <fullName evidence="2">Uncharacterized protein</fullName>
    </submittedName>
</protein>
<proteinExistence type="predicted"/>
<gene>
    <name evidence="2" type="ORF">PCOR1329_LOCUS49374</name>
</gene>
<name>A0ABN9UKM8_9DINO</name>